<gene>
    <name evidence="2" type="ORF">PHPALM_19961</name>
</gene>
<name>A0A2P4XG30_9STRA</name>
<feature type="compositionally biased region" description="Basic and acidic residues" evidence="1">
    <location>
        <begin position="80"/>
        <end position="91"/>
    </location>
</feature>
<proteinExistence type="predicted"/>
<comment type="caution">
    <text evidence="2">The sequence shown here is derived from an EMBL/GenBank/DDBJ whole genome shotgun (WGS) entry which is preliminary data.</text>
</comment>
<dbReference type="Proteomes" id="UP000237271">
    <property type="component" value="Unassembled WGS sequence"/>
</dbReference>
<dbReference type="AlphaFoldDB" id="A0A2P4XG30"/>
<keyword evidence="3" id="KW-1185">Reference proteome</keyword>
<reference evidence="2 3" key="1">
    <citation type="journal article" date="2017" name="Genome Biol. Evol.">
        <title>Phytophthora megakarya and P. palmivora, closely related causal agents of cacao black pod rot, underwent increases in genome sizes and gene numbers by different mechanisms.</title>
        <authorList>
            <person name="Ali S.S."/>
            <person name="Shao J."/>
            <person name="Lary D.J."/>
            <person name="Kronmiller B."/>
            <person name="Shen D."/>
            <person name="Strem M.D."/>
            <person name="Amoako-Attah I."/>
            <person name="Akrofi A.Y."/>
            <person name="Begoude B.A."/>
            <person name="Ten Hoopen G.M."/>
            <person name="Coulibaly K."/>
            <person name="Kebe B.I."/>
            <person name="Melnick R.L."/>
            <person name="Guiltinan M.J."/>
            <person name="Tyler B.M."/>
            <person name="Meinhardt L.W."/>
            <person name="Bailey B.A."/>
        </authorList>
    </citation>
    <scope>NUCLEOTIDE SEQUENCE [LARGE SCALE GENOMIC DNA]</scope>
    <source>
        <strain evidence="3">sbr112.9</strain>
    </source>
</reference>
<dbReference type="EMBL" id="NCKW01011091">
    <property type="protein sequence ID" value="POM64502.1"/>
    <property type="molecule type" value="Genomic_DNA"/>
</dbReference>
<evidence type="ECO:0000256" key="1">
    <source>
        <dbReference type="SAM" id="MobiDB-lite"/>
    </source>
</evidence>
<accession>A0A2P4XG30</accession>
<feature type="region of interest" description="Disordered" evidence="1">
    <location>
        <begin position="80"/>
        <end position="101"/>
    </location>
</feature>
<dbReference type="OrthoDB" id="126576at2759"/>
<sequence length="101" mass="11181">MVTEPWLRVEVLSQLPSEFWASSISMFDEKSKKEVGVMDKIQAVAISNVGVKLGQKRKSGGSESVRSGFYCFEAGHFKPDRPTKAADRDPNRPGGHILGRM</sequence>
<evidence type="ECO:0000313" key="3">
    <source>
        <dbReference type="Proteomes" id="UP000237271"/>
    </source>
</evidence>
<organism evidence="2 3">
    <name type="scientific">Phytophthora palmivora</name>
    <dbReference type="NCBI Taxonomy" id="4796"/>
    <lineage>
        <taxon>Eukaryota</taxon>
        <taxon>Sar</taxon>
        <taxon>Stramenopiles</taxon>
        <taxon>Oomycota</taxon>
        <taxon>Peronosporomycetes</taxon>
        <taxon>Peronosporales</taxon>
        <taxon>Peronosporaceae</taxon>
        <taxon>Phytophthora</taxon>
    </lineage>
</organism>
<evidence type="ECO:0000313" key="2">
    <source>
        <dbReference type="EMBL" id="POM64502.1"/>
    </source>
</evidence>
<protein>
    <submittedName>
        <fullName evidence="2">Uncharacterized protein</fullName>
    </submittedName>
</protein>